<proteinExistence type="inferred from homology"/>
<evidence type="ECO:0000256" key="4">
    <source>
        <dbReference type="ARBA" id="ARBA00013100"/>
    </source>
</evidence>
<protein>
    <recommendedName>
        <fullName evidence="5">6-pyruvoyl tetrahydrobiopterin synthase</fullName>
        <ecNumber evidence="4">4.2.3.12</ecNumber>
    </recommendedName>
</protein>
<evidence type="ECO:0000256" key="9">
    <source>
        <dbReference type="ARBA" id="ARBA00023239"/>
    </source>
</evidence>
<keyword evidence="6" id="KW-0479">Metal-binding</keyword>
<keyword evidence="8" id="KW-0783">Tetrahydrobiopterin biosynthesis</keyword>
<dbReference type="Gene3D" id="3.30.479.10">
    <property type="entry name" value="6-pyruvoyl tetrahydropterin synthase/QueD"/>
    <property type="match status" value="1"/>
</dbReference>
<dbReference type="EC" id="4.2.3.12" evidence="4"/>
<dbReference type="EMBL" id="MBFR01000098">
    <property type="protein sequence ID" value="PVU94226.1"/>
    <property type="molecule type" value="Genomic_DNA"/>
</dbReference>
<name>A0A2T9YPH7_9FUNG</name>
<dbReference type="Pfam" id="PF01242">
    <property type="entry name" value="PTPS"/>
    <property type="match status" value="1"/>
</dbReference>
<dbReference type="AlphaFoldDB" id="A0A2T9YPH7"/>
<evidence type="ECO:0000256" key="7">
    <source>
        <dbReference type="ARBA" id="ARBA00022833"/>
    </source>
</evidence>
<keyword evidence="11" id="KW-1185">Reference proteome</keyword>
<dbReference type="PANTHER" id="PTHR12589">
    <property type="entry name" value="PYRUVOYL TETRAHYDROBIOPTERIN SYNTHASE"/>
    <property type="match status" value="1"/>
</dbReference>
<accession>A0A2T9YPH7</accession>
<dbReference type="PROSITE" id="PS00988">
    <property type="entry name" value="PTPS_2"/>
    <property type="match status" value="1"/>
</dbReference>
<dbReference type="GO" id="GO:0005739">
    <property type="term" value="C:mitochondrion"/>
    <property type="evidence" value="ECO:0007669"/>
    <property type="project" value="TreeGrafter"/>
</dbReference>
<dbReference type="Proteomes" id="UP000245383">
    <property type="component" value="Unassembled WGS sequence"/>
</dbReference>
<dbReference type="InterPro" id="IPR022469">
    <property type="entry name" value="PTPS_His_AS"/>
</dbReference>
<gene>
    <name evidence="10" type="ORF">BB561_002724</name>
</gene>
<comment type="cofactor">
    <cofactor evidence="1">
        <name>Zn(2+)</name>
        <dbReference type="ChEBI" id="CHEBI:29105"/>
    </cofactor>
</comment>
<evidence type="ECO:0000256" key="1">
    <source>
        <dbReference type="ARBA" id="ARBA00001947"/>
    </source>
</evidence>
<dbReference type="PANTHER" id="PTHR12589:SF7">
    <property type="entry name" value="6-PYRUVOYL TETRAHYDROBIOPTERIN SYNTHASE"/>
    <property type="match status" value="1"/>
</dbReference>
<comment type="similarity">
    <text evidence="3">Belongs to the PTPS family.</text>
</comment>
<comment type="pathway">
    <text evidence="2">Cofactor biosynthesis; tetrahydrobiopterin biosynthesis; tetrahydrobiopterin from 7,8-dihydroneopterin triphosphate: step 1/3.</text>
</comment>
<evidence type="ECO:0000313" key="11">
    <source>
        <dbReference type="Proteomes" id="UP000245383"/>
    </source>
</evidence>
<keyword evidence="9" id="KW-0456">Lyase</keyword>
<dbReference type="FunFam" id="3.30.479.10:FF:000003">
    <property type="entry name" value="6-pyruvoyl tetrahydrobiopterin synthase"/>
    <property type="match status" value="1"/>
</dbReference>
<evidence type="ECO:0000256" key="2">
    <source>
        <dbReference type="ARBA" id="ARBA00005126"/>
    </source>
</evidence>
<organism evidence="10 11">
    <name type="scientific">Smittium simulii</name>
    <dbReference type="NCBI Taxonomy" id="133385"/>
    <lineage>
        <taxon>Eukaryota</taxon>
        <taxon>Fungi</taxon>
        <taxon>Fungi incertae sedis</taxon>
        <taxon>Zoopagomycota</taxon>
        <taxon>Kickxellomycotina</taxon>
        <taxon>Harpellomycetes</taxon>
        <taxon>Harpellales</taxon>
        <taxon>Legeriomycetaceae</taxon>
        <taxon>Smittium</taxon>
    </lineage>
</organism>
<dbReference type="GO" id="GO:0046872">
    <property type="term" value="F:metal ion binding"/>
    <property type="evidence" value="ECO:0007669"/>
    <property type="project" value="UniProtKB-KW"/>
</dbReference>
<dbReference type="InterPro" id="IPR007115">
    <property type="entry name" value="6-PTP_synth/QueD"/>
</dbReference>
<sequence length="137" mass="15912">MKIAYLTRKEFFSCAHRLNNNILTKEENIQIFGKCNHENGHGHNYSVTVTLRGEIDLITGMVFNLEKLKKILKDQVLDLLDHKNLDKDVSFFETRPSTVENLAVFIWEQIAESVGRDKMYKVKVKETFKNSAVYMGE</sequence>
<dbReference type="OrthoDB" id="14045at2759"/>
<evidence type="ECO:0000256" key="6">
    <source>
        <dbReference type="ARBA" id="ARBA00022723"/>
    </source>
</evidence>
<evidence type="ECO:0000256" key="8">
    <source>
        <dbReference type="ARBA" id="ARBA00023007"/>
    </source>
</evidence>
<evidence type="ECO:0000313" key="10">
    <source>
        <dbReference type="EMBL" id="PVU94226.1"/>
    </source>
</evidence>
<dbReference type="GO" id="GO:0003874">
    <property type="term" value="F:6-pyruvoyltetrahydropterin synthase activity"/>
    <property type="evidence" value="ECO:0007669"/>
    <property type="project" value="UniProtKB-EC"/>
</dbReference>
<dbReference type="SUPFAM" id="SSF55620">
    <property type="entry name" value="Tetrahydrobiopterin biosynthesis enzymes-like"/>
    <property type="match status" value="1"/>
</dbReference>
<evidence type="ECO:0000256" key="3">
    <source>
        <dbReference type="ARBA" id="ARBA00009164"/>
    </source>
</evidence>
<keyword evidence="7" id="KW-0862">Zinc</keyword>
<dbReference type="UniPathway" id="UPA00849">
    <property type="reaction ID" value="UER00819"/>
</dbReference>
<evidence type="ECO:0000256" key="5">
    <source>
        <dbReference type="ARBA" id="ARBA00015587"/>
    </source>
</evidence>
<reference evidence="10 11" key="1">
    <citation type="journal article" date="2018" name="MBio">
        <title>Comparative Genomics Reveals the Core Gene Toolbox for the Fungus-Insect Symbiosis.</title>
        <authorList>
            <person name="Wang Y."/>
            <person name="Stata M."/>
            <person name="Wang W."/>
            <person name="Stajich J.E."/>
            <person name="White M.M."/>
            <person name="Moncalvo J.M."/>
        </authorList>
    </citation>
    <scope>NUCLEOTIDE SEQUENCE [LARGE SCALE GENOMIC DNA]</scope>
    <source>
        <strain evidence="10 11">SWE-8-4</strain>
    </source>
</reference>
<dbReference type="GO" id="GO:0006729">
    <property type="term" value="P:tetrahydrobiopterin biosynthetic process"/>
    <property type="evidence" value="ECO:0007669"/>
    <property type="project" value="UniProtKB-UniPathway"/>
</dbReference>
<dbReference type="InterPro" id="IPR038418">
    <property type="entry name" value="6-PTP_synth/QueD_sf"/>
</dbReference>
<dbReference type="STRING" id="133385.A0A2T9YPH7"/>
<comment type="caution">
    <text evidence="10">The sequence shown here is derived from an EMBL/GenBank/DDBJ whole genome shotgun (WGS) entry which is preliminary data.</text>
</comment>